<evidence type="ECO:0000256" key="8">
    <source>
        <dbReference type="HAMAP-Rule" id="MF_00065"/>
    </source>
</evidence>
<dbReference type="InterPro" id="IPR027417">
    <property type="entry name" value="P-loop_NTPase"/>
</dbReference>
<dbReference type="GO" id="GO:0005737">
    <property type="term" value="C:cytoplasm"/>
    <property type="evidence" value="ECO:0007669"/>
    <property type="project" value="TreeGrafter"/>
</dbReference>
<evidence type="ECO:0000313" key="11">
    <source>
        <dbReference type="EMBL" id="MBF4162520.1"/>
    </source>
</evidence>
<dbReference type="SMART" id="SM00226">
    <property type="entry name" value="LMWPc"/>
    <property type="match status" value="1"/>
</dbReference>
<dbReference type="CDD" id="cd02027">
    <property type="entry name" value="APSK"/>
    <property type="match status" value="1"/>
</dbReference>
<dbReference type="GO" id="GO:0070814">
    <property type="term" value="P:hydrogen sulfide biosynthetic process"/>
    <property type="evidence" value="ECO:0007669"/>
    <property type="project" value="UniProtKB-UniRule"/>
</dbReference>
<gene>
    <name evidence="8 11" type="primary">cysC</name>
    <name evidence="11" type="ORF">ISG29_12550</name>
</gene>
<evidence type="ECO:0000256" key="3">
    <source>
        <dbReference type="ARBA" id="ARBA00004806"/>
    </source>
</evidence>
<dbReference type="EMBL" id="JADIVZ010000006">
    <property type="protein sequence ID" value="MBF4162520.1"/>
    <property type="molecule type" value="Genomic_DNA"/>
</dbReference>
<evidence type="ECO:0000256" key="4">
    <source>
        <dbReference type="ARBA" id="ARBA00012121"/>
    </source>
</evidence>
<feature type="region of interest" description="Disordered" evidence="9">
    <location>
        <begin position="402"/>
        <end position="488"/>
    </location>
</feature>
<dbReference type="Proteomes" id="UP000656804">
    <property type="component" value="Unassembled WGS sequence"/>
</dbReference>
<dbReference type="SUPFAM" id="SSF52540">
    <property type="entry name" value="P-loop containing nucleoside triphosphate hydrolases"/>
    <property type="match status" value="1"/>
</dbReference>
<feature type="domain" description="Phosphotyrosine protein phosphatase I" evidence="10">
    <location>
        <begin position="495"/>
        <end position="662"/>
    </location>
</feature>
<comment type="caution">
    <text evidence="8">Lacks conserved residue(s) required for the propagation of feature annotation.</text>
</comment>
<dbReference type="InterPro" id="IPR023485">
    <property type="entry name" value="Ptyr_pPase"/>
</dbReference>
<keyword evidence="8" id="KW-0597">Phosphoprotein</keyword>
<comment type="similarity">
    <text evidence="8">Belongs to the APS kinase family.</text>
</comment>
<evidence type="ECO:0000256" key="6">
    <source>
        <dbReference type="ARBA" id="ARBA00022741"/>
    </source>
</evidence>
<name>A0A930V0P4_9ACTN</name>
<evidence type="ECO:0000256" key="7">
    <source>
        <dbReference type="ARBA" id="ARBA00022840"/>
    </source>
</evidence>
<keyword evidence="12" id="KW-1185">Reference proteome</keyword>
<dbReference type="InterPro" id="IPR002891">
    <property type="entry name" value="APS"/>
</dbReference>
<comment type="function">
    <text evidence="2 8">Catalyzes the synthesis of activated sulfate.</text>
</comment>
<feature type="binding site" evidence="8">
    <location>
        <begin position="230"/>
        <end position="237"/>
    </location>
    <ligand>
        <name>ATP</name>
        <dbReference type="ChEBI" id="CHEBI:30616"/>
    </ligand>
</feature>
<comment type="caution">
    <text evidence="11">The sequence shown here is derived from an EMBL/GenBank/DDBJ whole genome shotgun (WGS) entry which is preliminary data.</text>
</comment>
<dbReference type="RefSeq" id="WP_194503947.1">
    <property type="nucleotide sequence ID" value="NZ_JADIVZ010000006.1"/>
</dbReference>
<keyword evidence="5 8" id="KW-0808">Transferase</keyword>
<dbReference type="Pfam" id="PF01451">
    <property type="entry name" value="LMWPc"/>
    <property type="match status" value="1"/>
</dbReference>
<dbReference type="Gene3D" id="3.40.50.2300">
    <property type="match status" value="1"/>
</dbReference>
<protein>
    <recommendedName>
        <fullName evidence="4 8">Adenylyl-sulfate kinase</fullName>
        <ecNumber evidence="4 8">2.7.1.25</ecNumber>
    </recommendedName>
    <alternativeName>
        <fullName evidence="8">APS kinase</fullName>
    </alternativeName>
    <alternativeName>
        <fullName evidence="8">ATP adenosine-5'-phosphosulfate 3'-phosphotransferase</fullName>
    </alternativeName>
    <alternativeName>
        <fullName evidence="8">Adenosine-5'-phosphosulfate kinase</fullName>
    </alternativeName>
</protein>
<dbReference type="FunFam" id="3.40.50.300:FF:000802">
    <property type="entry name" value="Sulfate adenylyltransferase"/>
    <property type="match status" value="1"/>
</dbReference>
<dbReference type="InterPro" id="IPR050512">
    <property type="entry name" value="Sulf_AdTrans/APS_kinase"/>
</dbReference>
<keyword evidence="8 11" id="KW-0418">Kinase</keyword>
<proteinExistence type="inferred from homology"/>
<dbReference type="NCBIfam" id="TIGR00455">
    <property type="entry name" value="apsK"/>
    <property type="match status" value="1"/>
</dbReference>
<dbReference type="AlphaFoldDB" id="A0A930V0P4"/>
<dbReference type="NCBIfam" id="NF003013">
    <property type="entry name" value="PRK03846.1"/>
    <property type="match status" value="1"/>
</dbReference>
<reference evidence="11" key="1">
    <citation type="submission" date="2020-11" db="EMBL/GenBank/DDBJ databases">
        <title>Nocardioides sp. CBS4Y-1, whole genome shotgun sequence.</title>
        <authorList>
            <person name="Tuo L."/>
        </authorList>
    </citation>
    <scope>NUCLEOTIDE SEQUENCE</scope>
    <source>
        <strain evidence="11">CBS4Y-1</strain>
    </source>
</reference>
<dbReference type="GO" id="GO:0004781">
    <property type="term" value="F:sulfate adenylyltransferase (ATP) activity"/>
    <property type="evidence" value="ECO:0007669"/>
    <property type="project" value="TreeGrafter"/>
</dbReference>
<dbReference type="GO" id="GO:0019379">
    <property type="term" value="P:sulfate assimilation, phosphoadenylyl sulfate reduction by phosphoadenylyl-sulfate reductase (thioredoxin)"/>
    <property type="evidence" value="ECO:0007669"/>
    <property type="project" value="TreeGrafter"/>
</dbReference>
<organism evidence="11 12">
    <name type="scientific">Nocardioides acrostichi</name>
    <dbReference type="NCBI Taxonomy" id="2784339"/>
    <lineage>
        <taxon>Bacteria</taxon>
        <taxon>Bacillati</taxon>
        <taxon>Actinomycetota</taxon>
        <taxon>Actinomycetes</taxon>
        <taxon>Propionibacteriales</taxon>
        <taxon>Nocardioidaceae</taxon>
        <taxon>Nocardioides</taxon>
    </lineage>
</organism>
<dbReference type="HAMAP" id="MF_00065">
    <property type="entry name" value="Adenylyl_sulf_kinase"/>
    <property type="match status" value="1"/>
</dbReference>
<comment type="catalytic activity">
    <reaction evidence="1 8">
        <text>adenosine 5'-phosphosulfate + ATP = 3'-phosphoadenylyl sulfate + ADP + H(+)</text>
        <dbReference type="Rhea" id="RHEA:24152"/>
        <dbReference type="ChEBI" id="CHEBI:15378"/>
        <dbReference type="ChEBI" id="CHEBI:30616"/>
        <dbReference type="ChEBI" id="CHEBI:58243"/>
        <dbReference type="ChEBI" id="CHEBI:58339"/>
        <dbReference type="ChEBI" id="CHEBI:456216"/>
        <dbReference type="EC" id="2.7.1.25"/>
    </reaction>
</comment>
<evidence type="ECO:0000313" key="12">
    <source>
        <dbReference type="Proteomes" id="UP000656804"/>
    </source>
</evidence>
<keyword evidence="7 8" id="KW-0067">ATP-binding</keyword>
<evidence type="ECO:0000256" key="5">
    <source>
        <dbReference type="ARBA" id="ARBA00022679"/>
    </source>
</evidence>
<keyword evidence="6 8" id="KW-0547">Nucleotide-binding</keyword>
<comment type="pathway">
    <text evidence="3 8">Sulfur metabolism; hydrogen sulfide biosynthesis; sulfite from sulfate: step 2/3.</text>
</comment>
<dbReference type="GO" id="GO:0004020">
    <property type="term" value="F:adenylylsulfate kinase activity"/>
    <property type="evidence" value="ECO:0007669"/>
    <property type="project" value="UniProtKB-UniRule"/>
</dbReference>
<dbReference type="PANTHER" id="PTHR42700">
    <property type="entry name" value="SULFATE ADENYLYLTRANSFERASE"/>
    <property type="match status" value="1"/>
</dbReference>
<dbReference type="InterPro" id="IPR059117">
    <property type="entry name" value="APS_kinase_dom"/>
</dbReference>
<dbReference type="SUPFAM" id="SSF52788">
    <property type="entry name" value="Phosphotyrosine protein phosphatases I"/>
    <property type="match status" value="1"/>
</dbReference>
<dbReference type="EC" id="2.7.1.25" evidence="4 8"/>
<dbReference type="Gene3D" id="3.40.50.300">
    <property type="entry name" value="P-loop containing nucleotide triphosphate hydrolases"/>
    <property type="match status" value="1"/>
</dbReference>
<evidence type="ECO:0000256" key="2">
    <source>
        <dbReference type="ARBA" id="ARBA00002632"/>
    </source>
</evidence>
<evidence type="ECO:0000256" key="9">
    <source>
        <dbReference type="SAM" id="MobiDB-lite"/>
    </source>
</evidence>
<evidence type="ECO:0000256" key="1">
    <source>
        <dbReference type="ARBA" id="ARBA00001823"/>
    </source>
</evidence>
<sequence>MSPAVPQHCPSPRELDDLELLTSGALAPLTRFDEPGSPITLTLPDDVRLAAVEAGAVEIVDPEGLPLARVAVPGGGIEALTHAQYGPFRDHYLTPAQVREAYPGRTFVPVAGPITSSQLEELSSRGSLALVALVGAGTPSLSPVALLRATRLAAARLPDAVVVAVPLATHGDADADHALGVQVLATYAGADPVYALAETEDDEFPDDIAAVIDFDQPPADERGLVLFFTGLSGSGKSTLARALMDRILEQGTRTITSLDGDVVRRNLSAGLTFSKEDRETNIRRIGWVAAEISRHGGLAVCSPIAPFAETRDQVRAMVDEAGGAFFLVHVATPLEECERRDRKGLYAKARRGEIPEFTGISSPYEIPTDAGVVVDTTGRTIDDALDDVVQALKTSGYLDLSVVEPNPPVVEPGGAPATPSSVVEPGGAPATPSSVVEPGGAPATPSSVVEPGGAPATTVSKPADLTANPTPEPTQGAAPVVEPPDAEGEGVSKPLNVLFVCTANICRSPFMQLAAEHHAAGDPTLAFDSAGTHGFRAHEMDGVMAATLTPRGISGVEAFKSKPLTRDHLAWADVVLVAENDHRSFILSEYPEVFRKVFTLGQFAAASAEHDLRGADLLHDLGQTRGVADPALDVADPYRRGDEAAEAAATQIDTLVQQVVSALSSHHLFGKEA</sequence>
<dbReference type="InterPro" id="IPR036196">
    <property type="entry name" value="Ptyr_pPase_sf"/>
</dbReference>
<accession>A0A930V0P4</accession>
<evidence type="ECO:0000259" key="10">
    <source>
        <dbReference type="SMART" id="SM00226"/>
    </source>
</evidence>
<dbReference type="GO" id="GO:0010134">
    <property type="term" value="P:sulfate assimilation via adenylyl sulfate reduction"/>
    <property type="evidence" value="ECO:0007669"/>
    <property type="project" value="TreeGrafter"/>
</dbReference>
<dbReference type="Pfam" id="PF01583">
    <property type="entry name" value="APS_kinase"/>
    <property type="match status" value="1"/>
</dbReference>
<dbReference type="GO" id="GO:0005524">
    <property type="term" value="F:ATP binding"/>
    <property type="evidence" value="ECO:0007669"/>
    <property type="project" value="UniProtKB-UniRule"/>
</dbReference>
<dbReference type="PANTHER" id="PTHR42700:SF1">
    <property type="entry name" value="SULFATE ADENYLYLTRANSFERASE"/>
    <property type="match status" value="1"/>
</dbReference>